<protein>
    <submittedName>
        <fullName evidence="2">Uncharacterized protein</fullName>
    </submittedName>
</protein>
<feature type="compositionally biased region" description="Basic and acidic residues" evidence="1">
    <location>
        <begin position="87"/>
        <end position="97"/>
    </location>
</feature>
<comment type="caution">
    <text evidence="2">The sequence shown here is derived from an EMBL/GenBank/DDBJ whole genome shotgun (WGS) entry which is preliminary data.</text>
</comment>
<keyword evidence="3" id="KW-1185">Reference proteome</keyword>
<dbReference type="AlphaFoldDB" id="A0A9P6TC97"/>
<evidence type="ECO:0000313" key="2">
    <source>
        <dbReference type="EMBL" id="KAG0147126.1"/>
    </source>
</evidence>
<evidence type="ECO:0000256" key="1">
    <source>
        <dbReference type="SAM" id="MobiDB-lite"/>
    </source>
</evidence>
<dbReference type="Proteomes" id="UP000886653">
    <property type="component" value="Unassembled WGS sequence"/>
</dbReference>
<accession>A0A9P6TC97</accession>
<sequence>MLEAGRLGCPHRSVTSRDVTRLRHSDTLDSSRSVSVVFPLTDRPEKLTVHLTFRITSLPLLNLDPIAYRSDHSHPSDQTVRNLNDPIFKRSDPNQFY</sequence>
<gene>
    <name evidence="2" type="ORF">CROQUDRAFT_91753</name>
</gene>
<evidence type="ECO:0000313" key="3">
    <source>
        <dbReference type="Proteomes" id="UP000886653"/>
    </source>
</evidence>
<organism evidence="2 3">
    <name type="scientific">Cronartium quercuum f. sp. fusiforme G11</name>
    <dbReference type="NCBI Taxonomy" id="708437"/>
    <lineage>
        <taxon>Eukaryota</taxon>
        <taxon>Fungi</taxon>
        <taxon>Dikarya</taxon>
        <taxon>Basidiomycota</taxon>
        <taxon>Pucciniomycotina</taxon>
        <taxon>Pucciniomycetes</taxon>
        <taxon>Pucciniales</taxon>
        <taxon>Coleosporiaceae</taxon>
        <taxon>Cronartium</taxon>
    </lineage>
</organism>
<name>A0A9P6TC97_9BASI</name>
<dbReference type="EMBL" id="MU167251">
    <property type="protein sequence ID" value="KAG0147126.1"/>
    <property type="molecule type" value="Genomic_DNA"/>
</dbReference>
<reference evidence="2" key="1">
    <citation type="submission" date="2013-11" db="EMBL/GenBank/DDBJ databases">
        <title>Genome sequence of the fusiform rust pathogen reveals effectors for host alternation and coevolution with pine.</title>
        <authorList>
            <consortium name="DOE Joint Genome Institute"/>
            <person name="Smith K."/>
            <person name="Pendleton A."/>
            <person name="Kubisiak T."/>
            <person name="Anderson C."/>
            <person name="Salamov A."/>
            <person name="Aerts A."/>
            <person name="Riley R."/>
            <person name="Clum A."/>
            <person name="Lindquist E."/>
            <person name="Ence D."/>
            <person name="Campbell M."/>
            <person name="Kronenberg Z."/>
            <person name="Feau N."/>
            <person name="Dhillon B."/>
            <person name="Hamelin R."/>
            <person name="Burleigh J."/>
            <person name="Smith J."/>
            <person name="Yandell M."/>
            <person name="Nelson C."/>
            <person name="Grigoriev I."/>
            <person name="Davis J."/>
        </authorList>
    </citation>
    <scope>NUCLEOTIDE SEQUENCE</scope>
    <source>
        <strain evidence="2">G11</strain>
    </source>
</reference>
<proteinExistence type="predicted"/>
<feature type="region of interest" description="Disordered" evidence="1">
    <location>
        <begin position="71"/>
        <end position="97"/>
    </location>
</feature>